<dbReference type="AlphaFoldDB" id="A0A0L0HMP1"/>
<feature type="domain" description="Tyrosine specific protein phosphatases" evidence="7">
    <location>
        <begin position="656"/>
        <end position="722"/>
    </location>
</feature>
<dbReference type="InterPro" id="IPR000340">
    <property type="entry name" value="Dual-sp_phosphatase_cat-dom"/>
</dbReference>
<keyword evidence="10" id="KW-1185">Reference proteome</keyword>
<dbReference type="PROSITE" id="PS50054">
    <property type="entry name" value="TYR_PHOSPHATASE_DUAL"/>
    <property type="match status" value="1"/>
</dbReference>
<dbReference type="PROSITE" id="PS50056">
    <property type="entry name" value="TYR_PHOSPHATASE_2"/>
    <property type="match status" value="1"/>
</dbReference>
<reference evidence="9 10" key="1">
    <citation type="submission" date="2009-08" db="EMBL/GenBank/DDBJ databases">
        <title>The Genome Sequence of Spizellomyces punctatus strain DAOM BR117.</title>
        <authorList>
            <consortium name="The Broad Institute Genome Sequencing Platform"/>
            <person name="Russ C."/>
            <person name="Cuomo C."/>
            <person name="Shea T."/>
            <person name="Young S.K."/>
            <person name="Zeng Q."/>
            <person name="Koehrsen M."/>
            <person name="Haas B."/>
            <person name="Borodovsky M."/>
            <person name="Guigo R."/>
            <person name="Alvarado L."/>
            <person name="Berlin A."/>
            <person name="Bochicchio J."/>
            <person name="Borenstein D."/>
            <person name="Chapman S."/>
            <person name="Chen Z."/>
            <person name="Engels R."/>
            <person name="Freedman E."/>
            <person name="Gellesch M."/>
            <person name="Goldberg J."/>
            <person name="Griggs A."/>
            <person name="Gujja S."/>
            <person name="Heiman D."/>
            <person name="Hepburn T."/>
            <person name="Howarth C."/>
            <person name="Jen D."/>
            <person name="Larson L."/>
            <person name="Lewis B."/>
            <person name="Mehta T."/>
            <person name="Park D."/>
            <person name="Pearson M."/>
            <person name="Roberts A."/>
            <person name="Saif S."/>
            <person name="Shenoy N."/>
            <person name="Sisk P."/>
            <person name="Stolte C."/>
            <person name="Sykes S."/>
            <person name="Thomson T."/>
            <person name="Walk T."/>
            <person name="White J."/>
            <person name="Yandava C."/>
            <person name="Burger G."/>
            <person name="Gray M.W."/>
            <person name="Holland P.W.H."/>
            <person name="King N."/>
            <person name="Lang F.B.F."/>
            <person name="Roger A.J."/>
            <person name="Ruiz-Trillo I."/>
            <person name="Lander E."/>
            <person name="Nusbaum C."/>
        </authorList>
    </citation>
    <scope>NUCLEOTIDE SEQUENCE [LARGE SCALE GENOMIC DNA]</scope>
    <source>
        <strain evidence="9 10">DAOM BR117</strain>
    </source>
</reference>
<dbReference type="STRING" id="645134.A0A0L0HMP1"/>
<evidence type="ECO:0000256" key="5">
    <source>
        <dbReference type="SAM" id="MobiDB-lite"/>
    </source>
</evidence>
<dbReference type="EMBL" id="KQ257453">
    <property type="protein sequence ID" value="KND02348.1"/>
    <property type="molecule type" value="Genomic_DNA"/>
</dbReference>
<dbReference type="GO" id="GO:0005737">
    <property type="term" value="C:cytoplasm"/>
    <property type="evidence" value="ECO:0007669"/>
    <property type="project" value="TreeGrafter"/>
</dbReference>
<feature type="compositionally biased region" description="Polar residues" evidence="5">
    <location>
        <begin position="59"/>
        <end position="69"/>
    </location>
</feature>
<evidence type="ECO:0000313" key="9">
    <source>
        <dbReference type="EMBL" id="KND02348.1"/>
    </source>
</evidence>
<dbReference type="eggNOG" id="KOG1716">
    <property type="taxonomic scope" value="Eukaryota"/>
</dbReference>
<feature type="region of interest" description="Disordered" evidence="5">
    <location>
        <begin position="116"/>
        <end position="145"/>
    </location>
</feature>
<dbReference type="InterPro" id="IPR016130">
    <property type="entry name" value="Tyr_Pase_AS"/>
</dbReference>
<evidence type="ECO:0000256" key="4">
    <source>
        <dbReference type="ARBA" id="ARBA00022912"/>
    </source>
</evidence>
<dbReference type="GO" id="GO:0017017">
    <property type="term" value="F:MAP kinase tyrosine/serine/threonine phosphatase activity"/>
    <property type="evidence" value="ECO:0007669"/>
    <property type="project" value="TreeGrafter"/>
</dbReference>
<dbReference type="RefSeq" id="XP_016610387.1">
    <property type="nucleotide sequence ID" value="XM_016751105.1"/>
</dbReference>
<dbReference type="InterPro" id="IPR020422">
    <property type="entry name" value="TYR_PHOSPHATASE_DUAL_dom"/>
</dbReference>
<feature type="region of interest" description="Disordered" evidence="5">
    <location>
        <begin position="357"/>
        <end position="442"/>
    </location>
</feature>
<dbReference type="PANTHER" id="PTHR10159:SF519">
    <property type="entry name" value="DUAL SPECIFICITY PROTEIN PHOSPHATASE MPK3"/>
    <property type="match status" value="1"/>
</dbReference>
<dbReference type="OMA" id="KIPMRDT"/>
<dbReference type="PROSITE" id="PS00383">
    <property type="entry name" value="TYR_PHOSPHATASE_1"/>
    <property type="match status" value="1"/>
</dbReference>
<protein>
    <recommendedName>
        <fullName evidence="2">protein-tyrosine-phosphatase</fullName>
        <ecNumber evidence="2">3.1.3.48</ecNumber>
    </recommendedName>
</protein>
<evidence type="ECO:0000256" key="3">
    <source>
        <dbReference type="ARBA" id="ARBA00022801"/>
    </source>
</evidence>
<dbReference type="Proteomes" id="UP000053201">
    <property type="component" value="Unassembled WGS sequence"/>
</dbReference>
<feature type="region of interest" description="Disordered" evidence="5">
    <location>
        <begin position="1"/>
        <end position="89"/>
    </location>
</feature>
<dbReference type="OrthoDB" id="273181at2759"/>
<dbReference type="CDD" id="cd14498">
    <property type="entry name" value="DSP"/>
    <property type="match status" value="1"/>
</dbReference>
<dbReference type="EC" id="3.1.3.48" evidence="2"/>
<dbReference type="InterPro" id="IPR036873">
    <property type="entry name" value="Rhodanese-like_dom_sf"/>
</dbReference>
<evidence type="ECO:0000259" key="6">
    <source>
        <dbReference type="PROSITE" id="PS50054"/>
    </source>
</evidence>
<dbReference type="InterPro" id="IPR001763">
    <property type="entry name" value="Rhodanese-like_dom"/>
</dbReference>
<dbReference type="GeneID" id="27686379"/>
<dbReference type="SMART" id="SM00195">
    <property type="entry name" value="DSPc"/>
    <property type="match status" value="1"/>
</dbReference>
<feature type="domain" description="Tyrosine-protein phosphatase" evidence="6">
    <location>
        <begin position="591"/>
        <end position="741"/>
    </location>
</feature>
<dbReference type="GO" id="GO:0043409">
    <property type="term" value="P:negative regulation of MAPK cascade"/>
    <property type="evidence" value="ECO:0007669"/>
    <property type="project" value="TreeGrafter"/>
</dbReference>
<dbReference type="GO" id="GO:0008330">
    <property type="term" value="F:protein tyrosine/threonine phosphatase activity"/>
    <property type="evidence" value="ECO:0007669"/>
    <property type="project" value="TreeGrafter"/>
</dbReference>
<dbReference type="VEuPathDB" id="FungiDB:SPPG_02820"/>
<dbReference type="SUPFAM" id="SSF52799">
    <property type="entry name" value="(Phosphotyrosine protein) phosphatases II"/>
    <property type="match status" value="1"/>
</dbReference>
<dbReference type="SUPFAM" id="SSF52821">
    <property type="entry name" value="Rhodanese/Cell cycle control phosphatase"/>
    <property type="match status" value="2"/>
</dbReference>
<feature type="compositionally biased region" description="Polar residues" evidence="5">
    <location>
        <begin position="9"/>
        <end position="35"/>
    </location>
</feature>
<evidence type="ECO:0000313" key="10">
    <source>
        <dbReference type="Proteomes" id="UP000053201"/>
    </source>
</evidence>
<sequence length="751" mass="80573">MRELPASFPFTNTRSNSSNAPLATSIKRSASSSIDDQGPVKRAPSSEGPLSSSSGGGLNNTMQQSTVLASSRHGLGTPEGIGCHQRDDNAPIGHMSSVKCSPTVSMVEDALADLRLLGGDRSRPDTPTLSLGESDGSRPESPFPPDLMDITMYGVTGMTAQELIDALQRRRDNHSDLSTNGTFQSPIPLGAPILPIDLRYVADFSRCHIKGSVNVNLPVLMLKRFRRGSVSSFQMSNFLTGAESKELYENWKRDNGAQQMTNPDIAASVQPASSDRVLVIYDDEMGEGNRDTEAWALINILAKGLAEDVLYAGVRKSVTDPSGQLPALPYSGRTIITYLRGGFRAFQEAAGADSLLSTTGTDTHDKEGLSSSQTPYLINPSHRPPSATPSVKGTPTTQAPPLTPLNIRSAVAGNHQRLGSPSSSSNSPCLTPEPGTPRGERTNALLGEASRQRKKSAFSINTTKLVPQNRARGQSVTAQKRLSSLSMESLVSNGRLGAEKSTAMDGPPASALPTAKPFQLPEIIQHGVPIHEEVTPPTTAHPASNQNYFGTHRRSISESRTSSTGTTNSSPHTSTLQAISPGPSTLPTPVEPVSEVLPYLLLGSDAIPQSMDGVEQLKSLGVTHVLNMAQEVENKKVDESGQFDVKWCLAEDHAEHEIEHAVKEAVEWIDQAHHASPRNIVFVHCKAGRSRSATTVIAYLVIHQRMTLREAYDKVKQARPGVSPNLGFMLALLRIEKEVHGETSSVLDITA</sequence>
<dbReference type="EMBL" id="KQ257453">
    <property type="protein sequence ID" value="KND02349.1"/>
    <property type="molecule type" value="Genomic_DNA"/>
</dbReference>
<dbReference type="Pfam" id="PF00782">
    <property type="entry name" value="DSPc"/>
    <property type="match status" value="1"/>
</dbReference>
<dbReference type="GO" id="GO:0033550">
    <property type="term" value="F:MAP kinase tyrosine phosphatase activity"/>
    <property type="evidence" value="ECO:0007669"/>
    <property type="project" value="TreeGrafter"/>
</dbReference>
<dbReference type="PANTHER" id="PTHR10159">
    <property type="entry name" value="DUAL SPECIFICITY PROTEIN PHOSPHATASE"/>
    <property type="match status" value="1"/>
</dbReference>
<dbReference type="Gene3D" id="3.90.190.10">
    <property type="entry name" value="Protein tyrosine phosphatase superfamily"/>
    <property type="match status" value="1"/>
</dbReference>
<evidence type="ECO:0000256" key="1">
    <source>
        <dbReference type="ARBA" id="ARBA00008601"/>
    </source>
</evidence>
<evidence type="ECO:0000256" key="2">
    <source>
        <dbReference type="ARBA" id="ARBA00013064"/>
    </source>
</evidence>
<dbReference type="SMART" id="SM00450">
    <property type="entry name" value="RHOD"/>
    <property type="match status" value="1"/>
</dbReference>
<feature type="compositionally biased region" description="Low complexity" evidence="5">
    <location>
        <begin position="558"/>
        <end position="575"/>
    </location>
</feature>
<accession>A0A0L0HMP1</accession>
<keyword evidence="3" id="KW-0378">Hydrolase</keyword>
<comment type="similarity">
    <text evidence="1">Belongs to the protein-tyrosine phosphatase family. Non-receptor class dual specificity subfamily.</text>
</comment>
<organism evidence="9 10">
    <name type="scientific">Spizellomyces punctatus (strain DAOM BR117)</name>
    <dbReference type="NCBI Taxonomy" id="645134"/>
    <lineage>
        <taxon>Eukaryota</taxon>
        <taxon>Fungi</taxon>
        <taxon>Fungi incertae sedis</taxon>
        <taxon>Chytridiomycota</taxon>
        <taxon>Chytridiomycota incertae sedis</taxon>
        <taxon>Chytridiomycetes</taxon>
        <taxon>Spizellomycetales</taxon>
        <taxon>Spizellomycetaceae</taxon>
        <taxon>Spizellomyces</taxon>
    </lineage>
</organism>
<keyword evidence="4" id="KW-0904">Protein phosphatase</keyword>
<gene>
    <name evidence="9" type="ORF">SPPG_02820</name>
</gene>
<dbReference type="Gene3D" id="3.40.250.10">
    <property type="entry name" value="Rhodanese-like domain"/>
    <property type="match status" value="1"/>
</dbReference>
<feature type="domain" description="Rhodanese" evidence="8">
    <location>
        <begin position="189"/>
        <end position="355"/>
    </location>
</feature>
<evidence type="ECO:0000259" key="8">
    <source>
        <dbReference type="PROSITE" id="PS50206"/>
    </source>
</evidence>
<dbReference type="InterPro" id="IPR029021">
    <property type="entry name" value="Prot-tyrosine_phosphatase-like"/>
</dbReference>
<proteinExistence type="inferred from homology"/>
<evidence type="ECO:0000259" key="7">
    <source>
        <dbReference type="PROSITE" id="PS50056"/>
    </source>
</evidence>
<name>A0A0L0HMP1_SPIPD</name>
<dbReference type="RefSeq" id="XP_016610388.1">
    <property type="nucleotide sequence ID" value="XM_016751106.1"/>
</dbReference>
<feature type="region of interest" description="Disordered" evidence="5">
    <location>
        <begin position="553"/>
        <end position="590"/>
    </location>
</feature>
<dbReference type="InterPro" id="IPR000387">
    <property type="entry name" value="Tyr_Pase_dom"/>
</dbReference>
<dbReference type="PROSITE" id="PS50206">
    <property type="entry name" value="RHODANESE_3"/>
    <property type="match status" value="1"/>
</dbReference>